<comment type="subcellular location">
    <subcellularLocation>
        <location evidence="1">Mitochondrion inner membrane</location>
        <topology evidence="1">Multi-pass membrane protein</topology>
    </subcellularLocation>
</comment>
<reference evidence="13" key="1">
    <citation type="journal article" date="2024" name="Gigascience">
        <title>Chromosome-level genome of the poultry shaft louse Menopon gallinae provides insight into the host-switching and adaptive evolution of parasitic lice.</title>
        <authorList>
            <person name="Xu Y."/>
            <person name="Ma L."/>
            <person name="Liu S."/>
            <person name="Liang Y."/>
            <person name="Liu Q."/>
            <person name="He Z."/>
            <person name="Tian L."/>
            <person name="Duan Y."/>
            <person name="Cai W."/>
            <person name="Li H."/>
            <person name="Song F."/>
        </authorList>
    </citation>
    <scope>NUCLEOTIDE SEQUENCE</scope>
    <source>
        <strain evidence="13">Cailab_2023a</strain>
    </source>
</reference>
<dbReference type="GO" id="GO:0005743">
    <property type="term" value="C:mitochondrial inner membrane"/>
    <property type="evidence" value="ECO:0007669"/>
    <property type="project" value="UniProtKB-SubCell"/>
</dbReference>
<evidence type="ECO:0000256" key="7">
    <source>
        <dbReference type="ARBA" id="ARBA00022989"/>
    </source>
</evidence>
<feature type="repeat" description="Solcar" evidence="10">
    <location>
        <begin position="149"/>
        <end position="236"/>
    </location>
</feature>
<accession>A0AAW2I1Q0</accession>
<proteinExistence type="inferred from homology"/>
<sequence length="349" mass="38839">MTVKSESLIPLIGGAVAGTAGAVATCPLEVIKTRLQSSQPGFEVQVSVIASTEANNKVTCKTLPPCRRGLSTIANNRYSLQMLSLSSYKKTSKTMGPIDCIRHIIKHEGVKALFRGLGPNLVGVAPSRAIYFYTYSHSKDYFNTVMPPNTSVVHISSAACAGFVASTVMNPVWFVKTRLQLDRQGKHGPKMTATQCIKGIYKKSGIKGFYKGMTASYFGISETVLYFVIYEHIKGHCLPHYCDLKDDPKTLRHLMVLMVAGGFTKAVASFIAYPHEVVRTRLREEGSKYRTFYQTLITVAREEGYRGLYRGLLTQLIRQIPNNAIIMGTYEGVVSYLEYVFDYYDCVER</sequence>
<comment type="caution">
    <text evidence="13">The sequence shown here is derived from an EMBL/GenBank/DDBJ whole genome shotgun (WGS) entry which is preliminary data.</text>
</comment>
<evidence type="ECO:0000313" key="13">
    <source>
        <dbReference type="EMBL" id="KAL0275691.1"/>
    </source>
</evidence>
<gene>
    <name evidence="13" type="ORF">PYX00_003480</name>
</gene>
<name>A0AAW2I1Q0_9NEOP</name>
<evidence type="ECO:0008006" key="14">
    <source>
        <dbReference type="Google" id="ProtNLM"/>
    </source>
</evidence>
<dbReference type="AlphaFoldDB" id="A0AAW2I1Q0"/>
<keyword evidence="9 10" id="KW-0472">Membrane</keyword>
<evidence type="ECO:0000256" key="4">
    <source>
        <dbReference type="ARBA" id="ARBA00022692"/>
    </source>
</evidence>
<dbReference type="PANTHER" id="PTHR45829:SF4">
    <property type="entry name" value="MITOCHONDRIAL CARRIER PROTEIN RIM2"/>
    <property type="match status" value="1"/>
</dbReference>
<evidence type="ECO:0000256" key="9">
    <source>
        <dbReference type="ARBA" id="ARBA00023136"/>
    </source>
</evidence>
<evidence type="ECO:0000256" key="11">
    <source>
        <dbReference type="RuleBase" id="RU000488"/>
    </source>
</evidence>
<keyword evidence="4 10" id="KW-0812">Transmembrane</keyword>
<keyword evidence="5" id="KW-0677">Repeat</keyword>
<keyword evidence="7 12" id="KW-1133">Transmembrane helix</keyword>
<protein>
    <recommendedName>
        <fullName evidence="14">Mitochondrial carrier protein</fullName>
    </recommendedName>
</protein>
<feature type="transmembrane region" description="Helical" evidence="12">
    <location>
        <begin position="112"/>
        <end position="133"/>
    </location>
</feature>
<dbReference type="Pfam" id="PF00153">
    <property type="entry name" value="Mito_carr"/>
    <property type="match status" value="4"/>
</dbReference>
<organism evidence="13">
    <name type="scientific">Menopon gallinae</name>
    <name type="common">poultry shaft louse</name>
    <dbReference type="NCBI Taxonomy" id="328185"/>
    <lineage>
        <taxon>Eukaryota</taxon>
        <taxon>Metazoa</taxon>
        <taxon>Ecdysozoa</taxon>
        <taxon>Arthropoda</taxon>
        <taxon>Hexapoda</taxon>
        <taxon>Insecta</taxon>
        <taxon>Pterygota</taxon>
        <taxon>Neoptera</taxon>
        <taxon>Paraneoptera</taxon>
        <taxon>Psocodea</taxon>
        <taxon>Troctomorpha</taxon>
        <taxon>Phthiraptera</taxon>
        <taxon>Amblycera</taxon>
        <taxon>Menoponidae</taxon>
        <taxon>Menopon</taxon>
    </lineage>
</organism>
<dbReference type="InterPro" id="IPR023395">
    <property type="entry name" value="MCP_dom_sf"/>
</dbReference>
<dbReference type="GO" id="GO:1990519">
    <property type="term" value="P:pyrimidine nucleotide import into mitochondrion"/>
    <property type="evidence" value="ECO:0007669"/>
    <property type="project" value="TreeGrafter"/>
</dbReference>
<dbReference type="InterPro" id="IPR049562">
    <property type="entry name" value="SLC25A33/36-like"/>
</dbReference>
<dbReference type="PANTHER" id="PTHR45829">
    <property type="entry name" value="MITOCHONDRIAL CARRIER PROTEIN RIM2"/>
    <property type="match status" value="1"/>
</dbReference>
<evidence type="ECO:0000256" key="5">
    <source>
        <dbReference type="ARBA" id="ARBA00022737"/>
    </source>
</evidence>
<evidence type="ECO:0000256" key="2">
    <source>
        <dbReference type="ARBA" id="ARBA00006375"/>
    </source>
</evidence>
<keyword evidence="8" id="KW-0496">Mitochondrion</keyword>
<feature type="transmembrane region" description="Helical" evidence="12">
    <location>
        <begin position="208"/>
        <end position="230"/>
    </location>
</feature>
<keyword evidence="3 11" id="KW-0813">Transport</keyword>
<feature type="repeat" description="Solcar" evidence="10">
    <location>
        <begin position="5"/>
        <end position="141"/>
    </location>
</feature>
<evidence type="ECO:0000256" key="10">
    <source>
        <dbReference type="PROSITE-ProRule" id="PRU00282"/>
    </source>
</evidence>
<dbReference type="InterPro" id="IPR018108">
    <property type="entry name" value="MCP_transmembrane"/>
</dbReference>
<feature type="transmembrane region" description="Helical" evidence="12">
    <location>
        <begin position="153"/>
        <end position="175"/>
    </location>
</feature>
<evidence type="ECO:0000256" key="3">
    <source>
        <dbReference type="ARBA" id="ARBA00022448"/>
    </source>
</evidence>
<dbReference type="EMBL" id="JARGDH010000002">
    <property type="protein sequence ID" value="KAL0275691.1"/>
    <property type="molecule type" value="Genomic_DNA"/>
</dbReference>
<comment type="similarity">
    <text evidence="2 11">Belongs to the mitochondrial carrier (TC 2.A.29) family.</text>
</comment>
<dbReference type="GO" id="GO:0015218">
    <property type="term" value="F:pyrimidine nucleotide transmembrane transporter activity"/>
    <property type="evidence" value="ECO:0007669"/>
    <property type="project" value="InterPro"/>
</dbReference>
<evidence type="ECO:0000256" key="1">
    <source>
        <dbReference type="ARBA" id="ARBA00004448"/>
    </source>
</evidence>
<dbReference type="SUPFAM" id="SSF103506">
    <property type="entry name" value="Mitochondrial carrier"/>
    <property type="match status" value="1"/>
</dbReference>
<evidence type="ECO:0000256" key="6">
    <source>
        <dbReference type="ARBA" id="ARBA00022792"/>
    </source>
</evidence>
<dbReference type="Gene3D" id="1.50.40.10">
    <property type="entry name" value="Mitochondrial carrier domain"/>
    <property type="match status" value="2"/>
</dbReference>
<feature type="transmembrane region" description="Helical" evidence="12">
    <location>
        <begin position="250"/>
        <end position="273"/>
    </location>
</feature>
<evidence type="ECO:0000256" key="8">
    <source>
        <dbReference type="ARBA" id="ARBA00023128"/>
    </source>
</evidence>
<feature type="repeat" description="Solcar" evidence="10">
    <location>
        <begin position="252"/>
        <end position="336"/>
    </location>
</feature>
<evidence type="ECO:0000256" key="12">
    <source>
        <dbReference type="SAM" id="Phobius"/>
    </source>
</evidence>
<dbReference type="PROSITE" id="PS50920">
    <property type="entry name" value="SOLCAR"/>
    <property type="match status" value="3"/>
</dbReference>
<keyword evidence="6" id="KW-0999">Mitochondrion inner membrane</keyword>